<evidence type="ECO:0000256" key="3">
    <source>
        <dbReference type="ARBA" id="ARBA00006702"/>
    </source>
</evidence>
<keyword evidence="12" id="KW-1185">Reference proteome</keyword>
<gene>
    <name evidence="11" type="ORF">TASK_LOCUS2417</name>
</gene>
<evidence type="ECO:0000256" key="9">
    <source>
        <dbReference type="RuleBase" id="RU003465"/>
    </source>
</evidence>
<dbReference type="GO" id="GO:0004722">
    <property type="term" value="F:protein serine/threonine phosphatase activity"/>
    <property type="evidence" value="ECO:0007669"/>
    <property type="project" value="UniProtKB-EC"/>
</dbReference>
<dbReference type="WBParaSite" id="TASK_0000241601-mRNA-1">
    <property type="protein sequence ID" value="TASK_0000241601-mRNA-1"/>
    <property type="gene ID" value="TASK_0000241601"/>
</dbReference>
<name>A0A0R3VYC2_TAEAS</name>
<keyword evidence="5" id="KW-0479">Metal-binding</keyword>
<dbReference type="InterPro" id="IPR015655">
    <property type="entry name" value="PP2C"/>
</dbReference>
<organism evidence="13">
    <name type="scientific">Taenia asiatica</name>
    <name type="common">Asian tapeworm</name>
    <dbReference type="NCBI Taxonomy" id="60517"/>
    <lineage>
        <taxon>Eukaryota</taxon>
        <taxon>Metazoa</taxon>
        <taxon>Spiralia</taxon>
        <taxon>Lophotrochozoa</taxon>
        <taxon>Platyhelminthes</taxon>
        <taxon>Cestoda</taxon>
        <taxon>Eucestoda</taxon>
        <taxon>Cyclophyllidea</taxon>
        <taxon>Taeniidae</taxon>
        <taxon>Taenia</taxon>
    </lineage>
</organism>
<comment type="similarity">
    <text evidence="3 9">Belongs to the PP2C family.</text>
</comment>
<evidence type="ECO:0000313" key="13">
    <source>
        <dbReference type="WBParaSite" id="TASK_0000241601-mRNA-1"/>
    </source>
</evidence>
<evidence type="ECO:0000313" key="11">
    <source>
        <dbReference type="EMBL" id="VDK25133.1"/>
    </source>
</evidence>
<dbReference type="Gene3D" id="3.60.40.10">
    <property type="entry name" value="PPM-type phosphatase domain"/>
    <property type="match status" value="1"/>
</dbReference>
<dbReference type="OrthoDB" id="10264738at2759"/>
<dbReference type="PANTHER" id="PTHR13832">
    <property type="entry name" value="PROTEIN PHOSPHATASE 2C"/>
    <property type="match status" value="1"/>
</dbReference>
<evidence type="ECO:0000256" key="1">
    <source>
        <dbReference type="ARBA" id="ARBA00001936"/>
    </source>
</evidence>
<comment type="cofactor">
    <cofactor evidence="1">
        <name>Mn(2+)</name>
        <dbReference type="ChEBI" id="CHEBI:29035"/>
    </cofactor>
</comment>
<keyword evidence="6 9" id="KW-0378">Hydrolase</keyword>
<protein>
    <recommendedName>
        <fullName evidence="4">protein-serine/threonine phosphatase</fullName>
        <ecNumber evidence="4">3.1.3.16</ecNumber>
    </recommendedName>
</protein>
<proteinExistence type="inferred from homology"/>
<evidence type="ECO:0000256" key="4">
    <source>
        <dbReference type="ARBA" id="ARBA00013081"/>
    </source>
</evidence>
<evidence type="ECO:0000313" key="12">
    <source>
        <dbReference type="Proteomes" id="UP000282613"/>
    </source>
</evidence>
<accession>A0A0R3VYC2</accession>
<feature type="domain" description="PPM-type phosphatase" evidence="10">
    <location>
        <begin position="23"/>
        <end position="346"/>
    </location>
</feature>
<dbReference type="EC" id="3.1.3.16" evidence="4"/>
<dbReference type="Pfam" id="PF00481">
    <property type="entry name" value="PP2C"/>
    <property type="match status" value="2"/>
</dbReference>
<evidence type="ECO:0000256" key="7">
    <source>
        <dbReference type="ARBA" id="ARBA00022912"/>
    </source>
</evidence>
<reference evidence="13" key="1">
    <citation type="submission" date="2017-02" db="UniProtKB">
        <authorList>
            <consortium name="WormBaseParasite"/>
        </authorList>
    </citation>
    <scope>IDENTIFICATION</scope>
</reference>
<dbReference type="GO" id="GO:0046872">
    <property type="term" value="F:metal ion binding"/>
    <property type="evidence" value="ECO:0007669"/>
    <property type="project" value="UniProtKB-KW"/>
</dbReference>
<reference evidence="11 12" key="2">
    <citation type="submission" date="2018-11" db="EMBL/GenBank/DDBJ databases">
        <authorList>
            <consortium name="Pathogen Informatics"/>
        </authorList>
    </citation>
    <scope>NUCLEOTIDE SEQUENCE [LARGE SCALE GENOMIC DNA]</scope>
</reference>
<evidence type="ECO:0000256" key="8">
    <source>
        <dbReference type="ARBA" id="ARBA00023211"/>
    </source>
</evidence>
<evidence type="ECO:0000256" key="5">
    <source>
        <dbReference type="ARBA" id="ARBA00022723"/>
    </source>
</evidence>
<dbReference type="InterPro" id="IPR000222">
    <property type="entry name" value="PP2C_BS"/>
</dbReference>
<comment type="cofactor">
    <cofactor evidence="2">
        <name>Mg(2+)</name>
        <dbReference type="ChEBI" id="CHEBI:18420"/>
    </cofactor>
</comment>
<evidence type="ECO:0000259" key="10">
    <source>
        <dbReference type="PROSITE" id="PS51746"/>
    </source>
</evidence>
<dbReference type="PROSITE" id="PS01032">
    <property type="entry name" value="PPM_1"/>
    <property type="match status" value="1"/>
</dbReference>
<dbReference type="SMART" id="SM00332">
    <property type="entry name" value="PP2Cc"/>
    <property type="match status" value="1"/>
</dbReference>
<dbReference type="PANTHER" id="PTHR13832:SF565">
    <property type="entry name" value="AT28366P-RELATED"/>
    <property type="match status" value="1"/>
</dbReference>
<dbReference type="InterPro" id="IPR001932">
    <property type="entry name" value="PPM-type_phosphatase-like_dom"/>
</dbReference>
<dbReference type="AlphaFoldDB" id="A0A0R3VYC2"/>
<dbReference type="PROSITE" id="PS51746">
    <property type="entry name" value="PPM_2"/>
    <property type="match status" value="1"/>
</dbReference>
<keyword evidence="8" id="KW-0464">Manganese</keyword>
<dbReference type="CDD" id="cd00143">
    <property type="entry name" value="PP2Cc"/>
    <property type="match status" value="1"/>
</dbReference>
<dbReference type="InterPro" id="IPR036457">
    <property type="entry name" value="PPM-type-like_dom_sf"/>
</dbReference>
<evidence type="ECO:0000256" key="2">
    <source>
        <dbReference type="ARBA" id="ARBA00001946"/>
    </source>
</evidence>
<dbReference type="SUPFAM" id="SSF81606">
    <property type="entry name" value="PP2C-like"/>
    <property type="match status" value="1"/>
</dbReference>
<dbReference type="Proteomes" id="UP000282613">
    <property type="component" value="Unassembled WGS sequence"/>
</dbReference>
<keyword evidence="7 9" id="KW-0904">Protein phosphatase</keyword>
<evidence type="ECO:0000256" key="6">
    <source>
        <dbReference type="ARBA" id="ARBA00022801"/>
    </source>
</evidence>
<dbReference type="EMBL" id="UYRS01001630">
    <property type="protein sequence ID" value="VDK25133.1"/>
    <property type="molecule type" value="Genomic_DNA"/>
</dbReference>
<sequence>MGQLISGPVTFKDTKVWQNSQFFVAASSMQGWRVRMEDAYACFLNLSTSDPLSPPTAYFAVFDGHGGTKISEYAATNLHVKIMAEPAYGNKDIRSQSIERWFITINLFNLLPAKGDLVEAMRSGVLRLDAEMQVKFTGRLSHSSTKRVPSDSPEIEVEGRLSFSPPGNGVDVGGSTCIALMLRGNHAYCANCGDSRAVLSRQGVAEALSIDHKPTMTSEWSRIVAAGGWVAANRVNGNLALSRALGDFVYKRNSTLSAEEQIVSAEPDVTQCELNVTETDEFIVLGCDGIWDVMTNQEVISFVRSRLADGRSLDLICEELMMHCLAPNCNPNGLGCDNMTVVIICFLNGGTYDDFKQRCSRLCPAGLAVDALSP</sequence>
<dbReference type="STRING" id="60517.A0A0R3VYC2"/>